<dbReference type="Proteomes" id="UP000012101">
    <property type="component" value="Unassembled WGS sequence"/>
</dbReference>
<evidence type="ECO:0008006" key="3">
    <source>
        <dbReference type="Google" id="ProtNLM"/>
    </source>
</evidence>
<dbReference type="Gene3D" id="3.40.30.10">
    <property type="entry name" value="Glutaredoxin"/>
    <property type="match status" value="1"/>
</dbReference>
<gene>
    <name evidence="1" type="ORF">LEP1GSC038_4465</name>
</gene>
<evidence type="ECO:0000313" key="2">
    <source>
        <dbReference type="Proteomes" id="UP000012101"/>
    </source>
</evidence>
<sequence>MERVLKRVLSILKGKLRIGFSIRLRVFSFKVFFFPAFLLLTVSVFSSDLPHFQLKDQKGKILNSRTLKDKTVFLLGCSYVDIVLCRKHGRKIYWRMQNLIDESKDFIEFVAFIDLRNAPSAVQTYINENKSKNYESILLDPKGILSSGIRPNFSWLRIFSRSKKQIFESYYKEINDQTVDSLYEIVRKQRK</sequence>
<comment type="caution">
    <text evidence="1">The sequence shown here is derived from an EMBL/GenBank/DDBJ whole genome shotgun (WGS) entry which is preliminary data.</text>
</comment>
<dbReference type="InterPro" id="IPR036249">
    <property type="entry name" value="Thioredoxin-like_sf"/>
</dbReference>
<dbReference type="EMBL" id="AFJM02000009">
    <property type="protein sequence ID" value="EMM74608.1"/>
    <property type="molecule type" value="Genomic_DNA"/>
</dbReference>
<reference evidence="1 2" key="1">
    <citation type="submission" date="2013-01" db="EMBL/GenBank/DDBJ databases">
        <authorList>
            <person name="Harkins D.M."/>
            <person name="Durkin A.S."/>
            <person name="Brinkac L.M."/>
            <person name="Haft D.H."/>
            <person name="Selengut J.D."/>
            <person name="Sanka R."/>
            <person name="DePew J."/>
            <person name="Purushe J."/>
            <person name="Hospenthal D.R."/>
            <person name="Murray C.K."/>
            <person name="Pimentel G."/>
            <person name="Wasfy M."/>
            <person name="Vinetz J.M."/>
            <person name="Sutton G.G."/>
            <person name="Nierman W.C."/>
            <person name="Fouts D.E."/>
        </authorList>
    </citation>
    <scope>NUCLEOTIDE SEQUENCE [LARGE SCALE GENOMIC DNA]</scope>
    <source>
        <strain evidence="1 2">2006001855</strain>
    </source>
</reference>
<proteinExistence type="predicted"/>
<protein>
    <recommendedName>
        <fullName evidence="3">Alkyl hydroperoxide reductase subunit C/ Thiol specific antioxidant domain-containing protein</fullName>
    </recommendedName>
</protein>
<name>M6FP90_9LEPT</name>
<organism evidence="1 2">
    <name type="scientific">Leptospira weilii str. 2006001855</name>
    <dbReference type="NCBI Taxonomy" id="996804"/>
    <lineage>
        <taxon>Bacteria</taxon>
        <taxon>Pseudomonadati</taxon>
        <taxon>Spirochaetota</taxon>
        <taxon>Spirochaetia</taxon>
        <taxon>Leptospirales</taxon>
        <taxon>Leptospiraceae</taxon>
        <taxon>Leptospira</taxon>
    </lineage>
</organism>
<dbReference type="SUPFAM" id="SSF52833">
    <property type="entry name" value="Thioredoxin-like"/>
    <property type="match status" value="1"/>
</dbReference>
<evidence type="ECO:0000313" key="1">
    <source>
        <dbReference type="EMBL" id="EMM74608.1"/>
    </source>
</evidence>
<accession>M6FP90</accession>
<dbReference type="AlphaFoldDB" id="M6FP90"/>